<reference evidence="2" key="1">
    <citation type="submission" date="2020-08" db="EMBL/GenBank/DDBJ databases">
        <title>Multicomponent nature underlies the extraordinary mechanical properties of spider dragline silk.</title>
        <authorList>
            <person name="Kono N."/>
            <person name="Nakamura H."/>
            <person name="Mori M."/>
            <person name="Yoshida Y."/>
            <person name="Ohtoshi R."/>
            <person name="Malay A.D."/>
            <person name="Moran D.A.P."/>
            <person name="Tomita M."/>
            <person name="Numata K."/>
            <person name="Arakawa K."/>
        </authorList>
    </citation>
    <scope>NUCLEOTIDE SEQUENCE</scope>
</reference>
<dbReference type="Pfam" id="PF16087">
    <property type="entry name" value="DUF4817"/>
    <property type="match status" value="1"/>
</dbReference>
<proteinExistence type="predicted"/>
<dbReference type="InterPro" id="IPR036397">
    <property type="entry name" value="RNaseH_sf"/>
</dbReference>
<dbReference type="AlphaFoldDB" id="A0A8X6SZ06"/>
<comment type="caution">
    <text evidence="2">The sequence shown here is derived from an EMBL/GenBank/DDBJ whole genome shotgun (WGS) entry which is preliminary data.</text>
</comment>
<name>A0A8X6SZ06_TRICX</name>
<feature type="domain" description="DUF4817" evidence="1">
    <location>
        <begin position="6"/>
        <end position="58"/>
    </location>
</feature>
<dbReference type="EMBL" id="BMAU01021334">
    <property type="protein sequence ID" value="GFY15393.1"/>
    <property type="molecule type" value="Genomic_DNA"/>
</dbReference>
<accession>A0A8X6SZ06</accession>
<dbReference type="PANTHER" id="PTHR47326">
    <property type="entry name" value="TRANSPOSABLE ELEMENT TC3 TRANSPOSASE-LIKE PROTEIN"/>
    <property type="match status" value="1"/>
</dbReference>
<gene>
    <name evidence="2" type="primary">C0J52_28225</name>
    <name evidence="2" type="ORF">TNCV_1572041</name>
</gene>
<dbReference type="Gene3D" id="3.30.420.10">
    <property type="entry name" value="Ribonuclease H-like superfamily/Ribonuclease H"/>
    <property type="match status" value="1"/>
</dbReference>
<dbReference type="Proteomes" id="UP000887159">
    <property type="component" value="Unassembled WGS sequence"/>
</dbReference>
<protein>
    <recommendedName>
        <fullName evidence="1">DUF4817 domain-containing protein</fullName>
    </recommendedName>
</protein>
<dbReference type="GO" id="GO:0003676">
    <property type="term" value="F:nucleic acid binding"/>
    <property type="evidence" value="ECO:0007669"/>
    <property type="project" value="InterPro"/>
</dbReference>
<keyword evidence="3" id="KW-1185">Reference proteome</keyword>
<organism evidence="2 3">
    <name type="scientific">Trichonephila clavipes</name>
    <name type="common">Golden silk orbweaver</name>
    <name type="synonym">Nephila clavipes</name>
    <dbReference type="NCBI Taxonomy" id="2585209"/>
    <lineage>
        <taxon>Eukaryota</taxon>
        <taxon>Metazoa</taxon>
        <taxon>Ecdysozoa</taxon>
        <taxon>Arthropoda</taxon>
        <taxon>Chelicerata</taxon>
        <taxon>Arachnida</taxon>
        <taxon>Araneae</taxon>
        <taxon>Araneomorphae</taxon>
        <taxon>Entelegynae</taxon>
        <taxon>Araneoidea</taxon>
        <taxon>Nephilidae</taxon>
        <taxon>Trichonephila</taxon>
    </lineage>
</organism>
<evidence type="ECO:0000313" key="2">
    <source>
        <dbReference type="EMBL" id="GFY15393.1"/>
    </source>
</evidence>
<dbReference type="PANTHER" id="PTHR47326:SF1">
    <property type="entry name" value="HTH PSQ-TYPE DOMAIN-CONTAINING PROTEIN"/>
    <property type="match status" value="1"/>
</dbReference>
<evidence type="ECO:0000313" key="3">
    <source>
        <dbReference type="Proteomes" id="UP000887159"/>
    </source>
</evidence>
<evidence type="ECO:0000259" key="1">
    <source>
        <dbReference type="Pfam" id="PF16087"/>
    </source>
</evidence>
<dbReference type="InterPro" id="IPR032135">
    <property type="entry name" value="DUF4817"/>
</dbReference>
<sequence>MAEYTNAEKADMILAYGATDCNGRAAQRLYAERHPVRRTPAHTMFARLQQQLCETGSFQKAARNRDWTARTELNEEIVLDMVETTPSLSTRGIANEIGISYSSVWRILDDSALRPFHYQRVQSLKECDFAPRQAFSQWYLQQRIANPFFAASVLFTDVASFSREGIFNTRNSHSWAAANPHVTRTRAAQDRFLVNVWAGILGDHLIGPYILPDRLTGPRYLIFLEQVLPELLDSAHVTAATRTSMWFQQDGAPAHFSVSVRNHLDATCGERWIGRGGPVHWPPRSPDFSCLDYFFWGQMKSLVYETPVNSAEELVARISAAAGEIRNTPEMLSNVRRSMKRRCEACITCGGRQFEHLLCQQFFLLFFTFSFMIMHSS</sequence>